<keyword evidence="1 6" id="KW-0963">Cytoplasm</keyword>
<dbReference type="InterPro" id="IPR042174">
    <property type="entry name" value="RecF_2"/>
</dbReference>
<evidence type="ECO:0000256" key="3">
    <source>
        <dbReference type="ARBA" id="ARBA00022741"/>
    </source>
</evidence>
<dbReference type="GO" id="GO:0005737">
    <property type="term" value="C:cytoplasm"/>
    <property type="evidence" value="ECO:0007669"/>
    <property type="project" value="UniProtKB-SubCell"/>
</dbReference>
<keyword evidence="6" id="KW-0234">DNA repair</keyword>
<protein>
    <recommendedName>
        <fullName evidence="6">DNA replication and repair protein RecF</fullName>
    </recommendedName>
</protein>
<evidence type="ECO:0000259" key="7">
    <source>
        <dbReference type="Pfam" id="PF02463"/>
    </source>
</evidence>
<keyword evidence="5 6" id="KW-0238">DNA-binding</keyword>
<dbReference type="PANTHER" id="PTHR32182:SF0">
    <property type="entry name" value="DNA REPLICATION AND REPAIR PROTEIN RECF"/>
    <property type="match status" value="1"/>
</dbReference>
<dbReference type="Proteomes" id="UP000034410">
    <property type="component" value="Chromosome"/>
</dbReference>
<name>A0A0F7K1Q2_9GAMM</name>
<accession>A0A0F7K1Q2</accession>
<organism evidence="8 9">
    <name type="scientific">Sedimenticola thiotaurini</name>
    <dbReference type="NCBI Taxonomy" id="1543721"/>
    <lineage>
        <taxon>Bacteria</taxon>
        <taxon>Pseudomonadati</taxon>
        <taxon>Pseudomonadota</taxon>
        <taxon>Gammaproteobacteria</taxon>
        <taxon>Chromatiales</taxon>
        <taxon>Sedimenticolaceae</taxon>
        <taxon>Sedimenticola</taxon>
    </lineage>
</organism>
<sequence length="353" mass="39990">MAIKQLKIQHLRNITEADVQFSDGINFISGRNGSGKSTLLEAIYMLGRGRSYRTTKFGPVVQQGEKTVSLFAISSLDRLYRIGLQKTATTTEVKVNGSSINRLSDIARITPLQILTPLSHEILERGPEYRRRFMEWGVFHVEHYYFELLKKYLKALRQRNFLLRSDPTTVPSWNKIVGELGESLNAIRESYFVELKSAFQAEINALCLPNNISLGWRRGWDDDKSLETVLVEKQPVDIKQGFTHVGPHRADLRIVYDGRSAFTGISRGQQKMIISALHLAQARLTQDKTGNKPIILFDDLVAELDRENRDILLNRINDFGCQAFVTSTDPLGSRGFSDELHLGIDQGIVNRAN</sequence>
<dbReference type="NCBIfam" id="TIGR00611">
    <property type="entry name" value="recf"/>
    <property type="match status" value="1"/>
</dbReference>
<dbReference type="EMBL" id="CP011412">
    <property type="protein sequence ID" value="AKH21105.1"/>
    <property type="molecule type" value="Genomic_DNA"/>
</dbReference>
<feature type="domain" description="RecF/RecN/SMC N-terminal" evidence="7">
    <location>
        <begin position="3"/>
        <end position="328"/>
    </location>
</feature>
<evidence type="ECO:0000256" key="6">
    <source>
        <dbReference type="HAMAP-Rule" id="MF_00365"/>
    </source>
</evidence>
<evidence type="ECO:0000256" key="1">
    <source>
        <dbReference type="ARBA" id="ARBA00022490"/>
    </source>
</evidence>
<dbReference type="RefSeq" id="WP_046860034.1">
    <property type="nucleotide sequence ID" value="NZ_CP011412.1"/>
</dbReference>
<evidence type="ECO:0000313" key="9">
    <source>
        <dbReference type="Proteomes" id="UP000034410"/>
    </source>
</evidence>
<dbReference type="Pfam" id="PF02463">
    <property type="entry name" value="SMC_N"/>
    <property type="match status" value="1"/>
</dbReference>
<dbReference type="GO" id="GO:0006302">
    <property type="term" value="P:double-strand break repair"/>
    <property type="evidence" value="ECO:0007669"/>
    <property type="project" value="TreeGrafter"/>
</dbReference>
<gene>
    <name evidence="6" type="primary">recF</name>
    <name evidence="8" type="ORF">AAY24_12900</name>
</gene>
<keyword evidence="6" id="KW-0227">DNA damage</keyword>
<dbReference type="SUPFAM" id="SSF52540">
    <property type="entry name" value="P-loop containing nucleoside triphosphate hydrolases"/>
    <property type="match status" value="1"/>
</dbReference>
<keyword evidence="9" id="KW-1185">Reference proteome</keyword>
<dbReference type="PANTHER" id="PTHR32182">
    <property type="entry name" value="DNA REPLICATION AND REPAIR PROTEIN RECF"/>
    <property type="match status" value="1"/>
</dbReference>
<feature type="binding site" evidence="6">
    <location>
        <begin position="30"/>
        <end position="37"/>
    </location>
    <ligand>
        <name>ATP</name>
        <dbReference type="ChEBI" id="CHEBI:30616"/>
    </ligand>
</feature>
<keyword evidence="3 6" id="KW-0547">Nucleotide-binding</keyword>
<dbReference type="Gene3D" id="1.20.1050.90">
    <property type="entry name" value="RecF/RecN/SMC, N-terminal domain"/>
    <property type="match status" value="1"/>
</dbReference>
<evidence type="ECO:0000256" key="2">
    <source>
        <dbReference type="ARBA" id="ARBA00022705"/>
    </source>
</evidence>
<dbReference type="AlphaFoldDB" id="A0A0F7K1Q2"/>
<dbReference type="GO" id="GO:0000731">
    <property type="term" value="P:DNA synthesis involved in DNA repair"/>
    <property type="evidence" value="ECO:0007669"/>
    <property type="project" value="TreeGrafter"/>
</dbReference>
<dbReference type="KEGG" id="seds:AAY24_12900"/>
<comment type="function">
    <text evidence="6">The RecF protein is involved in DNA metabolism; it is required for DNA replication and normal SOS inducibility. RecF binds preferentially to single-stranded, linear DNA. It also seems to bind ATP.</text>
</comment>
<dbReference type="InterPro" id="IPR027417">
    <property type="entry name" value="P-loop_NTPase"/>
</dbReference>
<comment type="subcellular location">
    <subcellularLocation>
        <location evidence="6">Cytoplasm</location>
    </subcellularLocation>
</comment>
<proteinExistence type="inferred from homology"/>
<keyword evidence="6" id="KW-0742">SOS response</keyword>
<evidence type="ECO:0000256" key="4">
    <source>
        <dbReference type="ARBA" id="ARBA00022840"/>
    </source>
</evidence>
<dbReference type="Gene3D" id="3.40.50.300">
    <property type="entry name" value="P-loop containing nucleotide triphosphate hydrolases"/>
    <property type="match status" value="1"/>
</dbReference>
<evidence type="ECO:0000313" key="8">
    <source>
        <dbReference type="EMBL" id="AKH21105.1"/>
    </source>
</evidence>
<dbReference type="GO" id="GO:0005524">
    <property type="term" value="F:ATP binding"/>
    <property type="evidence" value="ECO:0007669"/>
    <property type="project" value="UniProtKB-UniRule"/>
</dbReference>
<evidence type="ECO:0000256" key="5">
    <source>
        <dbReference type="ARBA" id="ARBA00023125"/>
    </source>
</evidence>
<dbReference type="GO" id="GO:0009432">
    <property type="term" value="P:SOS response"/>
    <property type="evidence" value="ECO:0007669"/>
    <property type="project" value="UniProtKB-UniRule"/>
</dbReference>
<dbReference type="InterPro" id="IPR001238">
    <property type="entry name" value="DNA-binding_RecF"/>
</dbReference>
<reference evidence="8 9" key="1">
    <citation type="journal article" date="2015" name="Genome Announc.">
        <title>Complete Genome Sequence of Sedimenticola thiotaurini Strain SIP-G1, a Polyphosphate- and Polyhydroxyalkanoate-Accumulating Sulfur-Oxidizing Gammaproteobacterium Isolated from Salt Marsh Sediments.</title>
        <authorList>
            <person name="Flood B.E."/>
            <person name="Jones D.S."/>
            <person name="Bailey J.V."/>
        </authorList>
    </citation>
    <scope>NUCLEOTIDE SEQUENCE [LARGE SCALE GENOMIC DNA]</scope>
    <source>
        <strain evidence="8 9">SIP-G1</strain>
    </source>
</reference>
<dbReference type="InterPro" id="IPR003395">
    <property type="entry name" value="RecF/RecN/SMC_N"/>
</dbReference>
<dbReference type="GO" id="GO:0006260">
    <property type="term" value="P:DNA replication"/>
    <property type="evidence" value="ECO:0007669"/>
    <property type="project" value="UniProtKB-UniRule"/>
</dbReference>
<keyword evidence="2 6" id="KW-0235">DNA replication</keyword>
<comment type="similarity">
    <text evidence="6">Belongs to the RecF family.</text>
</comment>
<dbReference type="GO" id="GO:0003697">
    <property type="term" value="F:single-stranded DNA binding"/>
    <property type="evidence" value="ECO:0007669"/>
    <property type="project" value="UniProtKB-UniRule"/>
</dbReference>
<keyword evidence="4 6" id="KW-0067">ATP-binding</keyword>
<dbReference type="HAMAP" id="MF_00365">
    <property type="entry name" value="RecF"/>
    <property type="match status" value="1"/>
</dbReference>